<evidence type="ECO:0000256" key="1">
    <source>
        <dbReference type="SAM" id="MobiDB-lite"/>
    </source>
</evidence>
<dbReference type="EMBL" id="JARYMX010000003">
    <property type="protein sequence ID" value="KAJ9556304.1"/>
    <property type="molecule type" value="Genomic_DNA"/>
</dbReference>
<evidence type="ECO:0000313" key="3">
    <source>
        <dbReference type="Proteomes" id="UP001172457"/>
    </source>
</evidence>
<name>A0AA38T8H0_9ASTR</name>
<accession>A0AA38T8H0</accession>
<proteinExistence type="predicted"/>
<keyword evidence="3" id="KW-1185">Reference proteome</keyword>
<reference evidence="2" key="1">
    <citation type="submission" date="2023-03" db="EMBL/GenBank/DDBJ databases">
        <title>Chromosome-scale reference genome and RAD-based genetic map of yellow starthistle (Centaurea solstitialis) reveal putative structural variation and QTLs associated with invader traits.</title>
        <authorList>
            <person name="Reatini B."/>
            <person name="Cang F.A."/>
            <person name="Jiang Q."/>
            <person name="Mckibben M.T.W."/>
            <person name="Barker M.S."/>
            <person name="Rieseberg L.H."/>
            <person name="Dlugosch K.M."/>
        </authorList>
    </citation>
    <scope>NUCLEOTIDE SEQUENCE</scope>
    <source>
        <strain evidence="2">CAN-66</strain>
        <tissue evidence="2">Leaf</tissue>
    </source>
</reference>
<dbReference type="AlphaFoldDB" id="A0AA38T8H0"/>
<evidence type="ECO:0000313" key="2">
    <source>
        <dbReference type="EMBL" id="KAJ9556304.1"/>
    </source>
</evidence>
<dbReference type="Proteomes" id="UP001172457">
    <property type="component" value="Chromosome 3"/>
</dbReference>
<protein>
    <submittedName>
        <fullName evidence="2">Uncharacterized protein</fullName>
    </submittedName>
</protein>
<organism evidence="2 3">
    <name type="scientific">Centaurea solstitialis</name>
    <name type="common">yellow star-thistle</name>
    <dbReference type="NCBI Taxonomy" id="347529"/>
    <lineage>
        <taxon>Eukaryota</taxon>
        <taxon>Viridiplantae</taxon>
        <taxon>Streptophyta</taxon>
        <taxon>Embryophyta</taxon>
        <taxon>Tracheophyta</taxon>
        <taxon>Spermatophyta</taxon>
        <taxon>Magnoliopsida</taxon>
        <taxon>eudicotyledons</taxon>
        <taxon>Gunneridae</taxon>
        <taxon>Pentapetalae</taxon>
        <taxon>asterids</taxon>
        <taxon>campanulids</taxon>
        <taxon>Asterales</taxon>
        <taxon>Asteraceae</taxon>
        <taxon>Carduoideae</taxon>
        <taxon>Cardueae</taxon>
        <taxon>Centaureinae</taxon>
        <taxon>Centaurea</taxon>
    </lineage>
</organism>
<feature type="region of interest" description="Disordered" evidence="1">
    <location>
        <begin position="107"/>
        <end position="143"/>
    </location>
</feature>
<gene>
    <name evidence="2" type="ORF">OSB04_010918</name>
</gene>
<sequence>MICIAQLKEGYIKQVRSCENLADLFTKSLPNSTFQRLVHDIGMRRLKDLKGRKYVLHSFSLGHGFIPPGFPDKDNTIWYNMEPVKEERESCLEREKERIFGELKKMGQSVRRKRRGRPSNTDRARRRSSFAASPSPSDRRRSRRRRNLVFRSDLLQLPWMLPDDERVTENRSVTFLSDERVTVEWCTTEEGRRRVAVASWLSGGGGGGRRREGMVGGEEEDGGLVDDEKKCRCSDLMLTMLTMMTMVVDGAGGGGRRRW</sequence>
<feature type="region of interest" description="Disordered" evidence="1">
    <location>
        <begin position="203"/>
        <end position="224"/>
    </location>
</feature>
<comment type="caution">
    <text evidence="2">The sequence shown here is derived from an EMBL/GenBank/DDBJ whole genome shotgun (WGS) entry which is preliminary data.</text>
</comment>